<protein>
    <submittedName>
        <fullName evidence="6">Mitochondrial mRNA pseudouridine synthase Rpusd3</fullName>
    </submittedName>
</protein>
<reference evidence="6" key="1">
    <citation type="submission" date="2025-08" db="UniProtKB">
        <authorList>
            <consortium name="RefSeq"/>
        </authorList>
    </citation>
    <scope>IDENTIFICATION</scope>
    <source>
        <tissue evidence="6">Gonads</tissue>
    </source>
</reference>
<dbReference type="PANTHER" id="PTHR21600">
    <property type="entry name" value="MITOCHONDRIAL RNA PSEUDOURIDINE SYNTHASE"/>
    <property type="match status" value="1"/>
</dbReference>
<accession>A0A2R2MT56</accession>
<dbReference type="RefSeq" id="XP_023933207.1">
    <property type="nucleotide sequence ID" value="XM_024077439.1"/>
</dbReference>
<dbReference type="KEGG" id="lak:106178265"/>
<evidence type="ECO:0000256" key="3">
    <source>
        <dbReference type="ARBA" id="ARBA00023235"/>
    </source>
</evidence>
<proteinExistence type="inferred from homology"/>
<gene>
    <name evidence="6" type="primary">LOC106178265</name>
</gene>
<keyword evidence="3" id="KW-0413">Isomerase</keyword>
<dbReference type="GO" id="GO:0003723">
    <property type="term" value="F:RNA binding"/>
    <property type="evidence" value="ECO:0007669"/>
    <property type="project" value="InterPro"/>
</dbReference>
<dbReference type="OrthoDB" id="428658at2759"/>
<keyword evidence="5" id="KW-1185">Reference proteome</keyword>
<dbReference type="SUPFAM" id="SSF55120">
    <property type="entry name" value="Pseudouridine synthase"/>
    <property type="match status" value="1"/>
</dbReference>
<organism evidence="5 6">
    <name type="scientific">Lingula anatina</name>
    <name type="common">Brachiopod</name>
    <name type="synonym">Lingula unguis</name>
    <dbReference type="NCBI Taxonomy" id="7574"/>
    <lineage>
        <taxon>Eukaryota</taxon>
        <taxon>Metazoa</taxon>
        <taxon>Spiralia</taxon>
        <taxon>Lophotrochozoa</taxon>
        <taxon>Brachiopoda</taxon>
        <taxon>Linguliformea</taxon>
        <taxon>Lingulata</taxon>
        <taxon>Lingulida</taxon>
        <taxon>Linguloidea</taxon>
        <taxon>Lingulidae</taxon>
        <taxon>Lingula</taxon>
    </lineage>
</organism>
<evidence type="ECO:0000313" key="6">
    <source>
        <dbReference type="RefSeq" id="XP_023933207.1"/>
    </source>
</evidence>
<evidence type="ECO:0000256" key="1">
    <source>
        <dbReference type="ARBA" id="ARBA00001166"/>
    </source>
</evidence>
<dbReference type="GeneID" id="106178265"/>
<dbReference type="Gene3D" id="3.30.2350.10">
    <property type="entry name" value="Pseudouridine synthase"/>
    <property type="match status" value="1"/>
</dbReference>
<dbReference type="InParanoid" id="A0A2R2MT56"/>
<dbReference type="InterPro" id="IPR050188">
    <property type="entry name" value="RluA_PseudoU_synthase"/>
</dbReference>
<sequence length="437" mass="50215">MEHLVKLIGFTGSISSRTALRRGIVFKPGPLLGVPKTRTVTSGPDINEDKTYNRTEASLKQKQNKHYLNRNGAFSDKTTRAQNEQPGKHQYRPDKSFTDDVSSTGEYRRNQRVQPRRKDNFKNSVPVHGARRPRHDSEFMAREREMERQRVKTRKENKNIGHTKQHPYLERSLWTNSKALTKHLLQNVLYQDKHYIAFNKPADVPIFTPNLDKKKKRDAIPEDPIEHPSQIPSVMSVLPELKDSLNQSHMFLTCYQKDCRESQFHMKHSGVLLFVKSLEADKALRKYAQSIVSQKLESQTFWAVTVGIPTKDEGVEELGLERRELQKNVLSFVTRNCSLKARKNRTVIVPTIAHTVLAKNNEVGSALVQLKPTNNKWDCLQVHLARMLSPVLGDHTYSSRVQYMMGKPTVVNAAVATPKPQILPELLESQLRMRFIR</sequence>
<dbReference type="Proteomes" id="UP000085678">
    <property type="component" value="Unplaced"/>
</dbReference>
<dbReference type="PANTHER" id="PTHR21600:SF83">
    <property type="entry name" value="PSEUDOURIDYLATE SYNTHASE RPUSD4, MITOCHONDRIAL"/>
    <property type="match status" value="1"/>
</dbReference>
<dbReference type="GO" id="GO:0009982">
    <property type="term" value="F:pseudouridine synthase activity"/>
    <property type="evidence" value="ECO:0007669"/>
    <property type="project" value="InterPro"/>
</dbReference>
<feature type="region of interest" description="Disordered" evidence="4">
    <location>
        <begin position="69"/>
        <end position="134"/>
    </location>
</feature>
<evidence type="ECO:0000256" key="2">
    <source>
        <dbReference type="ARBA" id="ARBA00010876"/>
    </source>
</evidence>
<name>A0A2R2MT56_LINAN</name>
<comment type="catalytic activity">
    <reaction evidence="1">
        <text>a uridine in mRNA = a pseudouridine in mRNA</text>
        <dbReference type="Rhea" id="RHEA:56644"/>
        <dbReference type="Rhea" id="RHEA-COMP:14658"/>
        <dbReference type="Rhea" id="RHEA-COMP:14659"/>
        <dbReference type="ChEBI" id="CHEBI:65314"/>
        <dbReference type="ChEBI" id="CHEBI:65315"/>
    </reaction>
</comment>
<dbReference type="GO" id="GO:0001522">
    <property type="term" value="P:pseudouridine synthesis"/>
    <property type="evidence" value="ECO:0007669"/>
    <property type="project" value="InterPro"/>
</dbReference>
<dbReference type="AlphaFoldDB" id="A0A2R2MT56"/>
<evidence type="ECO:0000313" key="5">
    <source>
        <dbReference type="Proteomes" id="UP000085678"/>
    </source>
</evidence>
<dbReference type="STRING" id="7574.A0A2R2MT56"/>
<dbReference type="InterPro" id="IPR020103">
    <property type="entry name" value="PsdUridine_synth_cat_dom_sf"/>
</dbReference>
<comment type="similarity">
    <text evidence="2">Belongs to the pseudouridine synthase RluA family.</text>
</comment>
<evidence type="ECO:0000256" key="4">
    <source>
        <dbReference type="SAM" id="MobiDB-lite"/>
    </source>
</evidence>